<dbReference type="Proteomes" id="UP001183794">
    <property type="component" value="Unassembled WGS sequence"/>
</dbReference>
<dbReference type="RefSeq" id="WP_310171291.1">
    <property type="nucleotide sequence ID" value="NZ_BAABHE010000002.1"/>
</dbReference>
<dbReference type="PROSITE" id="PS51257">
    <property type="entry name" value="PROKAR_LIPOPROTEIN"/>
    <property type="match status" value="1"/>
</dbReference>
<reference evidence="1 2" key="1">
    <citation type="submission" date="2023-07" db="EMBL/GenBank/DDBJ databases">
        <title>Sequencing the genomes of 1000 actinobacteria strains.</title>
        <authorList>
            <person name="Klenk H.-P."/>
        </authorList>
    </citation>
    <scope>NUCLEOTIDE SEQUENCE [LARGE SCALE GENOMIC DNA]</scope>
    <source>
        <strain evidence="1 2">DSM 22966</strain>
    </source>
</reference>
<comment type="caution">
    <text evidence="1">The sequence shown here is derived from an EMBL/GenBank/DDBJ whole genome shotgun (WGS) entry which is preliminary data.</text>
</comment>
<evidence type="ECO:0000313" key="1">
    <source>
        <dbReference type="EMBL" id="MDR7346370.1"/>
    </source>
</evidence>
<keyword evidence="2" id="KW-1185">Reference proteome</keyword>
<sequence>MTQPKLLSQGSLLIALATLVLTGCTGMSDEVGKIEPVTFEDLEALYEAVDDELSCPEPSSDHYGFTLPNHEQDFFYGHTCGDSIILAHSEDPTVITEIQNMMATVQGGSIPLVHNTNWLIMDITEVAEDGDAASLDHPESRDLEELAASWGAAYSVF</sequence>
<organism evidence="1 2">
    <name type="scientific">Enteractinococcus fodinae</name>
    <dbReference type="NCBI Taxonomy" id="684663"/>
    <lineage>
        <taxon>Bacteria</taxon>
        <taxon>Bacillati</taxon>
        <taxon>Actinomycetota</taxon>
        <taxon>Actinomycetes</taxon>
        <taxon>Micrococcales</taxon>
        <taxon>Micrococcaceae</taxon>
    </lineage>
</organism>
<proteinExistence type="predicted"/>
<gene>
    <name evidence="1" type="ORF">J2S62_000627</name>
</gene>
<dbReference type="EMBL" id="JAVDYJ010000001">
    <property type="protein sequence ID" value="MDR7346370.1"/>
    <property type="molecule type" value="Genomic_DNA"/>
</dbReference>
<accession>A0ABU2AYE4</accession>
<protein>
    <submittedName>
        <fullName evidence="1">Uncharacterized protein</fullName>
    </submittedName>
</protein>
<evidence type="ECO:0000313" key="2">
    <source>
        <dbReference type="Proteomes" id="UP001183794"/>
    </source>
</evidence>
<name>A0ABU2AYE4_9MICC</name>